<accession>A0AAE0EZN5</accession>
<keyword evidence="3" id="KW-1185">Reference proteome</keyword>
<keyword evidence="1" id="KW-0472">Membrane</keyword>
<evidence type="ECO:0000313" key="2">
    <source>
        <dbReference type="EMBL" id="KAK3246711.1"/>
    </source>
</evidence>
<gene>
    <name evidence="2" type="ORF">CYMTET_43763</name>
</gene>
<proteinExistence type="predicted"/>
<evidence type="ECO:0000313" key="3">
    <source>
        <dbReference type="Proteomes" id="UP001190700"/>
    </source>
</evidence>
<feature type="transmembrane region" description="Helical" evidence="1">
    <location>
        <begin position="114"/>
        <end position="135"/>
    </location>
</feature>
<sequence>MAYVACSVRRIYCAWLLFNTVLQARDHIVYAKLQHFRNKGVRKPPARFLGMVQMPLLSIPMCILTLGSFQLCLLGVCVDMNGILSAPVCLFAANILYFLHFSQVLDLEYVQEKASLIPFVLFFLALDFERAGIFSYDFATFASRDELTPACAWPLLAVKILLAHSYFSSAVMKLRRTGLKWVNGETLQGFLLLHYLSGDNRVAGFIGARPWLCRTMSCCGLLFELSSPLLATHPSTGAAFAVLGVSFHVGCYVVLGVNFLSYFVPSYAVYAPDILQTMLPYARQWFNYSGIEVRSTPCDLSAAWLDLASTPTVSTAGAAVLAAVLTATMVYHCVMFARVTYWEHSAMWPLFSWDLYSVPPPEACYSCQVPGKLDTAVVTSCRVVLEHGDASDEMPQEEFMKLLWSYDARSVSYAHLVLYVAPKELVHVAKFFGLDLGGRGAAGLERLDLLDHIVATALRCKQHVLIDALAAVNEVMHK</sequence>
<keyword evidence="1" id="KW-1133">Transmembrane helix</keyword>
<name>A0AAE0EZN5_9CHLO</name>
<dbReference type="AlphaFoldDB" id="A0AAE0EZN5"/>
<protein>
    <recommendedName>
        <fullName evidence="4">HTTM domain-containing protein</fullName>
    </recommendedName>
</protein>
<comment type="caution">
    <text evidence="2">The sequence shown here is derived from an EMBL/GenBank/DDBJ whole genome shotgun (WGS) entry which is preliminary data.</text>
</comment>
<feature type="transmembrane region" description="Helical" evidence="1">
    <location>
        <begin position="238"/>
        <end position="264"/>
    </location>
</feature>
<reference evidence="2 3" key="1">
    <citation type="journal article" date="2015" name="Genome Biol. Evol.">
        <title>Comparative Genomics of a Bacterivorous Green Alga Reveals Evolutionary Causalities and Consequences of Phago-Mixotrophic Mode of Nutrition.</title>
        <authorList>
            <person name="Burns J.A."/>
            <person name="Paasch A."/>
            <person name="Narechania A."/>
            <person name="Kim E."/>
        </authorList>
    </citation>
    <scope>NUCLEOTIDE SEQUENCE [LARGE SCALE GENOMIC DNA]</scope>
    <source>
        <strain evidence="2 3">PLY_AMNH</strain>
    </source>
</reference>
<keyword evidence="1" id="KW-0812">Transmembrane</keyword>
<feature type="transmembrane region" description="Helical" evidence="1">
    <location>
        <begin position="56"/>
        <end position="76"/>
    </location>
</feature>
<feature type="transmembrane region" description="Helical" evidence="1">
    <location>
        <begin position="147"/>
        <end position="167"/>
    </location>
</feature>
<feature type="transmembrane region" description="Helical" evidence="1">
    <location>
        <begin position="82"/>
        <end position="102"/>
    </location>
</feature>
<feature type="transmembrane region" description="Helical" evidence="1">
    <location>
        <begin position="316"/>
        <end position="337"/>
    </location>
</feature>
<evidence type="ECO:0008006" key="4">
    <source>
        <dbReference type="Google" id="ProtNLM"/>
    </source>
</evidence>
<organism evidence="2 3">
    <name type="scientific">Cymbomonas tetramitiformis</name>
    <dbReference type="NCBI Taxonomy" id="36881"/>
    <lineage>
        <taxon>Eukaryota</taxon>
        <taxon>Viridiplantae</taxon>
        <taxon>Chlorophyta</taxon>
        <taxon>Pyramimonadophyceae</taxon>
        <taxon>Pyramimonadales</taxon>
        <taxon>Pyramimonadaceae</taxon>
        <taxon>Cymbomonas</taxon>
    </lineage>
</organism>
<dbReference type="Proteomes" id="UP001190700">
    <property type="component" value="Unassembled WGS sequence"/>
</dbReference>
<evidence type="ECO:0000256" key="1">
    <source>
        <dbReference type="SAM" id="Phobius"/>
    </source>
</evidence>
<dbReference type="EMBL" id="LGRX02029542">
    <property type="protein sequence ID" value="KAK3246711.1"/>
    <property type="molecule type" value="Genomic_DNA"/>
</dbReference>